<dbReference type="PANTHER" id="PTHR47561">
    <property type="entry name" value="POLYSACCHARIDE DEACETYLASE FAMILY PROTEIN (AFU_ORTHOLOGUE AFUA_6G05030)"/>
    <property type="match status" value="1"/>
</dbReference>
<dbReference type="InterPro" id="IPR011330">
    <property type="entry name" value="Glyco_hydro/deAcase_b/a-brl"/>
</dbReference>
<evidence type="ECO:0000259" key="1">
    <source>
        <dbReference type="PROSITE" id="PS51677"/>
    </source>
</evidence>
<name>A0ABN5PKN6_9VIBR</name>
<gene>
    <name evidence="2" type="ORF">D1115_22930</name>
</gene>
<geneLocation type="plasmid" evidence="3">
    <name>pva1</name>
</geneLocation>
<dbReference type="RefSeq" id="WP_128813615.1">
    <property type="nucleotide sequence ID" value="NZ_CP032095.1"/>
</dbReference>
<dbReference type="PROSITE" id="PS51677">
    <property type="entry name" value="NODB"/>
    <property type="match status" value="1"/>
</dbReference>
<dbReference type="Pfam" id="PF01522">
    <property type="entry name" value="Polysacc_deac_1"/>
    <property type="match status" value="1"/>
</dbReference>
<proteinExistence type="predicted"/>
<keyword evidence="3" id="KW-1185">Reference proteome</keyword>
<dbReference type="InterPro" id="IPR022560">
    <property type="entry name" value="DUF3473"/>
</dbReference>
<organism evidence="2 3">
    <name type="scientific">Vibrio alfacsensis</name>
    <dbReference type="NCBI Taxonomy" id="1074311"/>
    <lineage>
        <taxon>Bacteria</taxon>
        <taxon>Pseudomonadati</taxon>
        <taxon>Pseudomonadota</taxon>
        <taxon>Gammaproteobacteria</taxon>
        <taxon>Vibrionales</taxon>
        <taxon>Vibrionaceae</taxon>
        <taxon>Vibrio</taxon>
    </lineage>
</organism>
<evidence type="ECO:0000313" key="2">
    <source>
        <dbReference type="EMBL" id="AXY03734.1"/>
    </source>
</evidence>
<dbReference type="InterPro" id="IPR045235">
    <property type="entry name" value="PuuE_HpPgdA-like"/>
</dbReference>
<sequence>MSDGRCYDTSKATCAMTVDVEDYFHVAAFDKTIHRSDWGIKYPLRVEQSTHRILELFDEHNVKATFFMLGWVANVCPSLAKEIVDNGHELASHGTHHQKATSQSPEAFRDDVYRSKALLEDITGVPINGYRAPSFSINPTNEWAFSVLAELGFVYSSSTYPVKHDHYGAPDWPKSKYLRPEGIYELPIPTLFKFGRSIPIGGGGFFRLYPYQLSKALITNYINRTGLPYSFYFHPWEIDEHQPRIANVPLKSHFRHYLNLGKMEDRVRYLLTDFSWNTMSHVFQLDGRTNDSTTADQRTDTPRYASLGRICR</sequence>
<feature type="domain" description="NodB homology" evidence="1">
    <location>
        <begin position="36"/>
        <end position="167"/>
    </location>
</feature>
<dbReference type="Pfam" id="PF11959">
    <property type="entry name" value="DUF3473"/>
    <property type="match status" value="1"/>
</dbReference>
<dbReference type="SUPFAM" id="SSF88713">
    <property type="entry name" value="Glycoside hydrolase/deacetylase"/>
    <property type="match status" value="1"/>
</dbReference>
<dbReference type="Gene3D" id="3.20.20.370">
    <property type="entry name" value="Glycoside hydrolase/deacetylase"/>
    <property type="match status" value="1"/>
</dbReference>
<protein>
    <submittedName>
        <fullName evidence="2">DUF3473 domain-containing protein</fullName>
    </submittedName>
</protein>
<dbReference type="CDD" id="cd10941">
    <property type="entry name" value="CE4_PuuE_HpPgdA_like_2"/>
    <property type="match status" value="1"/>
</dbReference>
<dbReference type="InterPro" id="IPR014344">
    <property type="entry name" value="XrtA_polysacc_deacetyl"/>
</dbReference>
<dbReference type="EMBL" id="CP032095">
    <property type="protein sequence ID" value="AXY03734.1"/>
    <property type="molecule type" value="Genomic_DNA"/>
</dbReference>
<keyword evidence="2" id="KW-0614">Plasmid</keyword>
<reference evidence="2 3" key="1">
    <citation type="submission" date="2018-08" db="EMBL/GenBank/DDBJ databases">
        <title>Genomic taxonomy of the Vibrionaceae family.</title>
        <authorList>
            <person name="Gomez-Gil B."/>
            <person name="Tanaka M."/>
            <person name="Sawabe T."/>
            <person name="Enciso-Ibarra K."/>
        </authorList>
    </citation>
    <scope>NUCLEOTIDE SEQUENCE [LARGE SCALE GENOMIC DNA]</scope>
    <source>
        <strain evidence="2 3">CAIM 1831</strain>
        <plasmid evidence="3">pva1</plasmid>
    </source>
</reference>
<evidence type="ECO:0000313" key="3">
    <source>
        <dbReference type="Proteomes" id="UP000262832"/>
    </source>
</evidence>
<dbReference type="InterPro" id="IPR002509">
    <property type="entry name" value="NODB_dom"/>
</dbReference>
<dbReference type="NCBIfam" id="TIGR03006">
    <property type="entry name" value="pepcterm_polyde"/>
    <property type="match status" value="1"/>
</dbReference>
<dbReference type="PANTHER" id="PTHR47561:SF1">
    <property type="entry name" value="POLYSACCHARIDE DEACETYLASE FAMILY PROTEIN (AFU_ORTHOLOGUE AFUA_6G05030)"/>
    <property type="match status" value="1"/>
</dbReference>
<dbReference type="Proteomes" id="UP000262832">
    <property type="component" value="Plasmid pVa1"/>
</dbReference>
<accession>A0ABN5PKN6</accession>